<evidence type="ECO:0000256" key="1">
    <source>
        <dbReference type="SAM" id="MobiDB-lite"/>
    </source>
</evidence>
<organism evidence="2">
    <name type="scientific">Timema californicum</name>
    <name type="common">California timema</name>
    <name type="synonym">Walking stick</name>
    <dbReference type="NCBI Taxonomy" id="61474"/>
    <lineage>
        <taxon>Eukaryota</taxon>
        <taxon>Metazoa</taxon>
        <taxon>Ecdysozoa</taxon>
        <taxon>Arthropoda</taxon>
        <taxon>Hexapoda</taxon>
        <taxon>Insecta</taxon>
        <taxon>Pterygota</taxon>
        <taxon>Neoptera</taxon>
        <taxon>Polyneoptera</taxon>
        <taxon>Phasmatodea</taxon>
        <taxon>Timematodea</taxon>
        <taxon>Timematoidea</taxon>
        <taxon>Timematidae</taxon>
        <taxon>Timema</taxon>
    </lineage>
</organism>
<gene>
    <name evidence="2" type="ORF">TCMB3V08_LOCUS10688</name>
</gene>
<reference evidence="2" key="1">
    <citation type="submission" date="2020-11" db="EMBL/GenBank/DDBJ databases">
        <authorList>
            <person name="Tran Van P."/>
        </authorList>
    </citation>
    <scope>NUCLEOTIDE SEQUENCE</scope>
</reference>
<dbReference type="EMBL" id="OE186936">
    <property type="protein sequence ID" value="CAD7578147.1"/>
    <property type="molecule type" value="Genomic_DNA"/>
</dbReference>
<protein>
    <submittedName>
        <fullName evidence="2">(California timema) hypothetical protein</fullName>
    </submittedName>
</protein>
<evidence type="ECO:0000313" key="2">
    <source>
        <dbReference type="EMBL" id="CAD7578147.1"/>
    </source>
</evidence>
<dbReference type="AlphaFoldDB" id="A0A7R9JGI3"/>
<proteinExistence type="predicted"/>
<feature type="region of interest" description="Disordered" evidence="1">
    <location>
        <begin position="195"/>
        <end position="215"/>
    </location>
</feature>
<name>A0A7R9JGI3_TIMCA</name>
<feature type="compositionally biased region" description="Polar residues" evidence="1">
    <location>
        <begin position="40"/>
        <end position="50"/>
    </location>
</feature>
<sequence>MFAVGSYAPGTSSGSRPLLRTSCGPSGTVYRGGPLLYESPQRSASATDSRSGARRTLPSPLEERRMSLNDFPEEDEASRRSKSLDGETTIIARHFSEKESMGKINKTHKTPWGKVKDIIQTRKDSLKRKQRGGKGVGSDPEEDAVPESEDEQYDATNQLGSHWVYDPSNVWAVSNYGMADSIVAASTVLPNTAVNSLPGPSQGRDIDKRRKRVRPSSPLIEKTQGVVTPQPHLLVMYRVENNEDLKSASPFILERVIHGAEKFIQQGTF</sequence>
<feature type="compositionally biased region" description="Acidic residues" evidence="1">
    <location>
        <begin position="139"/>
        <end position="153"/>
    </location>
</feature>
<feature type="region of interest" description="Disordered" evidence="1">
    <location>
        <begin position="1"/>
        <end position="88"/>
    </location>
</feature>
<feature type="region of interest" description="Disordered" evidence="1">
    <location>
        <begin position="123"/>
        <end position="153"/>
    </location>
</feature>
<accession>A0A7R9JGI3</accession>